<dbReference type="Proteomes" id="UP000053411">
    <property type="component" value="Unassembled WGS sequence"/>
</dbReference>
<reference evidence="3 4" key="1">
    <citation type="submission" date="2015-01" db="EMBL/GenBank/DDBJ databases">
        <title>The Genome Sequence of Fonsecaea multimorphosa CBS 102226.</title>
        <authorList>
            <consortium name="The Broad Institute Genomics Platform"/>
            <person name="Cuomo C."/>
            <person name="de Hoog S."/>
            <person name="Gorbushina A."/>
            <person name="Stielow B."/>
            <person name="Teixiera M."/>
            <person name="Abouelleil A."/>
            <person name="Chapman S.B."/>
            <person name="Priest M."/>
            <person name="Young S.K."/>
            <person name="Wortman J."/>
            <person name="Nusbaum C."/>
            <person name="Birren B."/>
        </authorList>
    </citation>
    <scope>NUCLEOTIDE SEQUENCE [LARGE SCALE GENOMIC DNA]</scope>
    <source>
        <strain evidence="3 4">CBS 102226</strain>
    </source>
</reference>
<protein>
    <recommendedName>
        <fullName evidence="5">Apple domain-containing protein</fullName>
    </recommendedName>
</protein>
<evidence type="ECO:0000313" key="4">
    <source>
        <dbReference type="Proteomes" id="UP000053411"/>
    </source>
</evidence>
<evidence type="ECO:0000256" key="2">
    <source>
        <dbReference type="SAM" id="SignalP"/>
    </source>
</evidence>
<sequence>MLSAVFFSFLLIAPAAHAVAAASRREGLAPHGLGGLLHAPGRRDYPHRNTEKVGKSLHTLALALTDSQKLVSRQSSAPITTDPDCTLYDGYFYLTPQNYTWQLQCANTYDGAIIAQTTDTTDLGSCIEECINYNRQNTPGACLAVTFNGAYDTADTVCTQFGEVDSVGIASEEGAHQPEPEPSFSGEPTQGPTVVPVPTSTTTTLAVITTASAATTTTSTLALTSNSPTVSTSYAVFTTTTTSTGTVFVTSCVEGSALCQYSSTSSSTGGLGSSTSTPQTTSVTSINISDGGSRPATSMAPVTTTSTAGAFTFDAGQTTLTNILPFTEYRLQIIEVCAATPTTCSESTSTATSIGLITQISCSPGPCIGVAPATGFLVEALATGTCIVP</sequence>
<evidence type="ECO:0000313" key="3">
    <source>
        <dbReference type="EMBL" id="KIX97037.1"/>
    </source>
</evidence>
<feature type="chain" id="PRO_5002262059" description="Apple domain-containing protein" evidence="2">
    <location>
        <begin position="19"/>
        <end position="389"/>
    </location>
</feature>
<dbReference type="RefSeq" id="XP_016631160.1">
    <property type="nucleotide sequence ID" value="XM_016777650.1"/>
</dbReference>
<dbReference type="AlphaFoldDB" id="A0A0D2JU64"/>
<gene>
    <name evidence="3" type="ORF">Z520_07151</name>
</gene>
<dbReference type="EMBL" id="KN848075">
    <property type="protein sequence ID" value="KIX97037.1"/>
    <property type="molecule type" value="Genomic_DNA"/>
</dbReference>
<keyword evidence="2" id="KW-0732">Signal</keyword>
<organism evidence="3 4">
    <name type="scientific">Fonsecaea multimorphosa CBS 102226</name>
    <dbReference type="NCBI Taxonomy" id="1442371"/>
    <lineage>
        <taxon>Eukaryota</taxon>
        <taxon>Fungi</taxon>
        <taxon>Dikarya</taxon>
        <taxon>Ascomycota</taxon>
        <taxon>Pezizomycotina</taxon>
        <taxon>Eurotiomycetes</taxon>
        <taxon>Chaetothyriomycetidae</taxon>
        <taxon>Chaetothyriales</taxon>
        <taxon>Herpotrichiellaceae</taxon>
        <taxon>Fonsecaea</taxon>
    </lineage>
</organism>
<dbReference type="VEuPathDB" id="FungiDB:Z520_07151"/>
<feature type="compositionally biased region" description="Low complexity" evidence="1">
    <location>
        <begin position="264"/>
        <end position="285"/>
    </location>
</feature>
<feature type="region of interest" description="Disordered" evidence="1">
    <location>
        <begin position="173"/>
        <end position="194"/>
    </location>
</feature>
<feature type="region of interest" description="Disordered" evidence="1">
    <location>
        <begin position="264"/>
        <end position="301"/>
    </location>
</feature>
<accession>A0A0D2JU64</accession>
<evidence type="ECO:0008006" key="5">
    <source>
        <dbReference type="Google" id="ProtNLM"/>
    </source>
</evidence>
<dbReference type="OrthoDB" id="4157274at2759"/>
<dbReference type="GeneID" id="27712897"/>
<evidence type="ECO:0000256" key="1">
    <source>
        <dbReference type="SAM" id="MobiDB-lite"/>
    </source>
</evidence>
<feature type="signal peptide" evidence="2">
    <location>
        <begin position="1"/>
        <end position="18"/>
    </location>
</feature>
<name>A0A0D2JU64_9EURO</name>
<keyword evidence="4" id="KW-1185">Reference proteome</keyword>
<proteinExistence type="predicted"/>